<dbReference type="EnsemblMetazoa" id="XM_019903184.1">
    <property type="protein sequence ID" value="XP_019758743.1"/>
    <property type="gene ID" value="LOC109536796"/>
</dbReference>
<keyword evidence="4" id="KW-0862">Zinc</keyword>
<dbReference type="GO" id="GO:0008270">
    <property type="term" value="F:zinc ion binding"/>
    <property type="evidence" value="ECO:0007669"/>
    <property type="project" value="UniProtKB-KW"/>
</dbReference>
<dbReference type="GO" id="GO:0043565">
    <property type="term" value="F:sequence-specific DNA binding"/>
    <property type="evidence" value="ECO:0007669"/>
    <property type="project" value="TreeGrafter"/>
</dbReference>
<dbReference type="SMART" id="SM00868">
    <property type="entry name" value="zf-AD"/>
    <property type="match status" value="2"/>
</dbReference>
<feature type="compositionally biased region" description="Acidic residues" evidence="6">
    <location>
        <begin position="472"/>
        <end position="486"/>
    </location>
</feature>
<dbReference type="KEGG" id="dpa:109536796"/>
<protein>
    <recommendedName>
        <fullName evidence="7">C2H2-type domain-containing protein</fullName>
    </recommendedName>
</protein>
<reference evidence="9" key="1">
    <citation type="journal article" date="2013" name="Genome Biol.">
        <title>Draft genome of the mountain pine beetle, Dendroctonus ponderosae Hopkins, a major forest pest.</title>
        <authorList>
            <person name="Keeling C.I."/>
            <person name="Yuen M.M."/>
            <person name="Liao N.Y."/>
            <person name="Docking T.R."/>
            <person name="Chan S.K."/>
            <person name="Taylor G.A."/>
            <person name="Palmquist D.L."/>
            <person name="Jackman S.D."/>
            <person name="Nguyen A."/>
            <person name="Li M."/>
            <person name="Henderson H."/>
            <person name="Janes J.K."/>
            <person name="Zhao Y."/>
            <person name="Pandoh P."/>
            <person name="Moore R."/>
            <person name="Sperling F.A."/>
            <person name="Huber D.P."/>
            <person name="Birol I."/>
            <person name="Jones S.J."/>
            <person name="Bohlmann J."/>
        </authorList>
    </citation>
    <scope>NUCLEOTIDE SEQUENCE</scope>
</reference>
<feature type="domain" description="C2H2-type" evidence="7">
    <location>
        <begin position="886"/>
        <end position="913"/>
    </location>
</feature>
<proteinExistence type="predicted"/>
<keyword evidence="2" id="KW-0677">Repeat</keyword>
<evidence type="ECO:0000259" key="7">
    <source>
        <dbReference type="PROSITE" id="PS50157"/>
    </source>
</evidence>
<keyword evidence="9" id="KW-1185">Reference proteome</keyword>
<organism evidence="8 9">
    <name type="scientific">Dendroctonus ponderosae</name>
    <name type="common">Mountain pine beetle</name>
    <dbReference type="NCBI Taxonomy" id="77166"/>
    <lineage>
        <taxon>Eukaryota</taxon>
        <taxon>Metazoa</taxon>
        <taxon>Ecdysozoa</taxon>
        <taxon>Arthropoda</taxon>
        <taxon>Hexapoda</taxon>
        <taxon>Insecta</taxon>
        <taxon>Pterygota</taxon>
        <taxon>Neoptera</taxon>
        <taxon>Endopterygota</taxon>
        <taxon>Coleoptera</taxon>
        <taxon>Polyphaga</taxon>
        <taxon>Cucujiformia</taxon>
        <taxon>Curculionidae</taxon>
        <taxon>Scolytinae</taxon>
        <taxon>Dendroctonus</taxon>
    </lineage>
</organism>
<feature type="compositionally biased region" description="Basic and acidic residues" evidence="6">
    <location>
        <begin position="503"/>
        <end position="528"/>
    </location>
</feature>
<evidence type="ECO:0000313" key="9">
    <source>
        <dbReference type="Proteomes" id="UP000019118"/>
    </source>
</evidence>
<dbReference type="Pfam" id="PF13909">
    <property type="entry name" value="zf-H2C2_5"/>
    <property type="match status" value="1"/>
</dbReference>
<reference evidence="8" key="2">
    <citation type="submission" date="2024-08" db="UniProtKB">
        <authorList>
            <consortium name="EnsemblMetazoa"/>
        </authorList>
    </citation>
    <scope>IDENTIFICATION</scope>
</reference>
<dbReference type="RefSeq" id="XP_019758743.1">
    <property type="nucleotide sequence ID" value="XM_019903184.2"/>
</dbReference>
<feature type="domain" description="C2H2-type" evidence="7">
    <location>
        <begin position="782"/>
        <end position="809"/>
    </location>
</feature>
<dbReference type="Gene3D" id="3.30.160.60">
    <property type="entry name" value="Classic Zinc Finger"/>
    <property type="match status" value="3"/>
</dbReference>
<dbReference type="Proteomes" id="UP000019118">
    <property type="component" value="Unassembled WGS sequence"/>
</dbReference>
<dbReference type="AlphaFoldDB" id="A0AAR5PCF8"/>
<feature type="region of interest" description="Disordered" evidence="6">
    <location>
        <begin position="446"/>
        <end position="566"/>
    </location>
</feature>
<evidence type="ECO:0000313" key="8">
    <source>
        <dbReference type="EnsemblMetazoa" id="XP_019758743.1"/>
    </source>
</evidence>
<evidence type="ECO:0000256" key="5">
    <source>
        <dbReference type="PROSITE-ProRule" id="PRU00042"/>
    </source>
</evidence>
<feature type="region of interest" description="Disordered" evidence="6">
    <location>
        <begin position="593"/>
        <end position="633"/>
    </location>
</feature>
<evidence type="ECO:0000256" key="3">
    <source>
        <dbReference type="ARBA" id="ARBA00022771"/>
    </source>
</evidence>
<keyword evidence="1" id="KW-0479">Metal-binding</keyword>
<dbReference type="PANTHER" id="PTHR24408:SF64">
    <property type="entry name" value="LINKING IMMUNITY AND METABOLISM-RELATED"/>
    <property type="match status" value="1"/>
</dbReference>
<dbReference type="PROSITE" id="PS50157">
    <property type="entry name" value="ZINC_FINGER_C2H2_2"/>
    <property type="match status" value="2"/>
</dbReference>
<accession>A0AAR5PCF8</accession>
<dbReference type="InterPro" id="IPR012934">
    <property type="entry name" value="Znf_AD"/>
</dbReference>
<dbReference type="GO" id="GO:0005634">
    <property type="term" value="C:nucleus"/>
    <property type="evidence" value="ECO:0007669"/>
    <property type="project" value="InterPro"/>
</dbReference>
<dbReference type="SMART" id="SM00355">
    <property type="entry name" value="ZnF_C2H2"/>
    <property type="match status" value="8"/>
</dbReference>
<evidence type="ECO:0000256" key="6">
    <source>
        <dbReference type="SAM" id="MobiDB-lite"/>
    </source>
</evidence>
<sequence length="944" mass="106993">MSVDSKVCMLCLQSVDENSPCYALTDNGILMKKLEDIIPDIQKNLELIEEPVICNACNKRVNDLETFKQMVLNNECQMVKTELPDKNEYLKNLSEDTDICRLCLTSPTFDEYRDKNLEGNINALLLQCNINLKVDVPKLQKICNDCYKSVISMEQIISSSAKNANLIKELALKQAKLTSNQLQSIANLGHIEIEIAVDKTPEQNSLDTNPDALNFNEIEMTSTTCIKTNVPEDAERSTIETNLKIKSLPIENENHPQVLNTSKPLNTYKKRDRSYNDHLSYTKDVPSTSKAEFVPNNATDPPVLLQEKGEVELHASIDASPVLNISDITLNLDEKGIVEETVSECNATQELIDVLEGRLNDQQDNCQPLDMLEDGLSDGSDVAINNLQEETTEVKIINAGVSQNYNISSKSNIVKKNNFLVKKAYVKRSKAANEAVALQTATGSKQPNILRKSRPRSAKIINYNDSTKLGDEETPIDIESDDAVSTDEEKTARQKQNKKKRGKITEVAEKAEPPRKRARKMAEIKSTNETDDPSTSNEIFERETSPVGRSNSDSEDSDDGKAVKNADNKHVQITIIKGKRKSNKAQLDKTWQALTGKDKPSASAGKSVQGAETFPVKRRGRPPLSADKKASKPNRNEREWVHCDVCPYKTYSTNSFIQHQLIHNVMSTVEVLNCNVCAFSTSNAQLMEQHKTTHETPNLIYKCIFCDDMYKRKTSCMYHTLRHDDQDVASQFYCLVINELASEEYFECYQCDYQNPEEAAMPDHVIDHSVVKAVKNPIVAKFKCKQCQYRTKSEDMLARHLHLHDEKKKKLDKYVKVISTKIKDEPVDDDDEEELPLFKCTKCHYATRQKRSLANHIGLKHNRTVRPIVAGEAAMAKATAEGLPMYFCNECSYSTYRKMNMPRHMLVHRTKETMEMFECPHCIFETKHRRSYTRHMEVKHGVVV</sequence>
<name>A0AAR5PCF8_DENPD</name>
<dbReference type="PROSITE" id="PS00028">
    <property type="entry name" value="ZINC_FINGER_C2H2_1"/>
    <property type="match status" value="1"/>
</dbReference>
<dbReference type="InterPro" id="IPR013087">
    <property type="entry name" value="Znf_C2H2_type"/>
</dbReference>
<evidence type="ECO:0000256" key="2">
    <source>
        <dbReference type="ARBA" id="ARBA00022737"/>
    </source>
</evidence>
<feature type="compositionally biased region" description="Basic residues" evidence="6">
    <location>
        <begin position="493"/>
        <end position="502"/>
    </location>
</feature>
<evidence type="ECO:0000256" key="1">
    <source>
        <dbReference type="ARBA" id="ARBA00022723"/>
    </source>
</evidence>
<dbReference type="GeneID" id="109536796"/>
<dbReference type="PANTHER" id="PTHR24408">
    <property type="entry name" value="ZINC FINGER PROTEIN"/>
    <property type="match status" value="1"/>
</dbReference>
<evidence type="ECO:0000256" key="4">
    <source>
        <dbReference type="ARBA" id="ARBA00022833"/>
    </source>
</evidence>
<keyword evidence="3 5" id="KW-0863">Zinc-finger</keyword>
<dbReference type="GO" id="GO:0000981">
    <property type="term" value="F:DNA-binding transcription factor activity, RNA polymerase II-specific"/>
    <property type="evidence" value="ECO:0007669"/>
    <property type="project" value="TreeGrafter"/>
</dbReference>
<feature type="region of interest" description="Disordered" evidence="6">
    <location>
        <begin position="279"/>
        <end position="302"/>
    </location>
</feature>